<keyword evidence="6 7" id="KW-0472">Membrane</keyword>
<dbReference type="InterPro" id="IPR003439">
    <property type="entry name" value="ABC_transporter-like_ATP-bd"/>
</dbReference>
<dbReference type="GO" id="GO:0015421">
    <property type="term" value="F:ABC-type oligopeptide transporter activity"/>
    <property type="evidence" value="ECO:0007669"/>
    <property type="project" value="TreeGrafter"/>
</dbReference>
<dbReference type="InterPro" id="IPR027417">
    <property type="entry name" value="P-loop_NTPase"/>
</dbReference>
<evidence type="ECO:0000256" key="5">
    <source>
        <dbReference type="ARBA" id="ARBA00022989"/>
    </source>
</evidence>
<dbReference type="GO" id="GO:0090374">
    <property type="term" value="P:oligopeptide export from mitochondrion"/>
    <property type="evidence" value="ECO:0007669"/>
    <property type="project" value="TreeGrafter"/>
</dbReference>
<dbReference type="SMART" id="SM00382">
    <property type="entry name" value="AAA"/>
    <property type="match status" value="1"/>
</dbReference>
<dbReference type="GO" id="GO:0005524">
    <property type="term" value="F:ATP binding"/>
    <property type="evidence" value="ECO:0007669"/>
    <property type="project" value="UniProtKB-KW"/>
</dbReference>
<dbReference type="GO" id="GO:0005743">
    <property type="term" value="C:mitochondrial inner membrane"/>
    <property type="evidence" value="ECO:0007669"/>
    <property type="project" value="TreeGrafter"/>
</dbReference>
<dbReference type="InterPro" id="IPR036640">
    <property type="entry name" value="ABC1_TM_sf"/>
</dbReference>
<comment type="subcellular location">
    <subcellularLocation>
        <location evidence="1">Membrane</location>
        <topology evidence="1">Multi-pass membrane protein</topology>
    </subcellularLocation>
</comment>
<evidence type="ECO:0000256" key="4">
    <source>
        <dbReference type="ARBA" id="ARBA00022840"/>
    </source>
</evidence>
<dbReference type="EMBL" id="HBFQ01004881">
    <property type="protein sequence ID" value="CAD8829045.1"/>
    <property type="molecule type" value="Transcribed_RNA"/>
</dbReference>
<feature type="domain" description="ABC transporter" evidence="8">
    <location>
        <begin position="433"/>
        <end position="670"/>
    </location>
</feature>
<dbReference type="SUPFAM" id="SSF90123">
    <property type="entry name" value="ABC transporter transmembrane region"/>
    <property type="match status" value="1"/>
</dbReference>
<dbReference type="CDD" id="cd07346">
    <property type="entry name" value="ABC_6TM_exporters"/>
    <property type="match status" value="1"/>
</dbReference>
<evidence type="ECO:0000256" key="3">
    <source>
        <dbReference type="ARBA" id="ARBA00022741"/>
    </source>
</evidence>
<dbReference type="PROSITE" id="PS00211">
    <property type="entry name" value="ABC_TRANSPORTER_1"/>
    <property type="match status" value="1"/>
</dbReference>
<dbReference type="PANTHER" id="PTHR43394:SF1">
    <property type="entry name" value="ATP-BINDING CASSETTE SUB-FAMILY B MEMBER 10, MITOCHONDRIAL"/>
    <property type="match status" value="1"/>
</dbReference>
<accession>A0A7S0ZQ66</accession>
<dbReference type="PROSITE" id="PS50929">
    <property type="entry name" value="ABC_TM1F"/>
    <property type="match status" value="1"/>
</dbReference>
<dbReference type="GO" id="GO:0016887">
    <property type="term" value="F:ATP hydrolysis activity"/>
    <property type="evidence" value="ECO:0007669"/>
    <property type="project" value="InterPro"/>
</dbReference>
<evidence type="ECO:0000256" key="1">
    <source>
        <dbReference type="ARBA" id="ARBA00004141"/>
    </source>
</evidence>
<evidence type="ECO:0008006" key="11">
    <source>
        <dbReference type="Google" id="ProtNLM"/>
    </source>
</evidence>
<dbReference type="Pfam" id="PF00664">
    <property type="entry name" value="ABC_membrane"/>
    <property type="match status" value="1"/>
</dbReference>
<evidence type="ECO:0000259" key="8">
    <source>
        <dbReference type="PROSITE" id="PS50893"/>
    </source>
</evidence>
<evidence type="ECO:0000259" key="9">
    <source>
        <dbReference type="PROSITE" id="PS50929"/>
    </source>
</evidence>
<dbReference type="PROSITE" id="PS50893">
    <property type="entry name" value="ABC_TRANSPORTER_2"/>
    <property type="match status" value="1"/>
</dbReference>
<keyword evidence="3" id="KW-0547">Nucleotide-binding</keyword>
<dbReference type="InterPro" id="IPR011527">
    <property type="entry name" value="ABC1_TM_dom"/>
</dbReference>
<keyword evidence="5 7" id="KW-1133">Transmembrane helix</keyword>
<keyword evidence="2 7" id="KW-0812">Transmembrane</keyword>
<dbReference type="Gene3D" id="3.40.50.300">
    <property type="entry name" value="P-loop containing nucleotide triphosphate hydrolases"/>
    <property type="match status" value="1"/>
</dbReference>
<evidence type="ECO:0000256" key="7">
    <source>
        <dbReference type="SAM" id="Phobius"/>
    </source>
</evidence>
<dbReference type="FunFam" id="3.40.50.300:FF:001797">
    <property type="entry name" value="ABC transporter, putative"/>
    <property type="match status" value="1"/>
</dbReference>
<feature type="transmembrane region" description="Helical" evidence="7">
    <location>
        <begin position="105"/>
        <end position="123"/>
    </location>
</feature>
<name>A0A7S0ZQ66_NOCSC</name>
<protein>
    <recommendedName>
        <fullName evidence="11">ABC transporter</fullName>
    </recommendedName>
</protein>
<evidence type="ECO:0000313" key="10">
    <source>
        <dbReference type="EMBL" id="CAD8829045.1"/>
    </source>
</evidence>
<proteinExistence type="predicted"/>
<feature type="transmembrane region" description="Helical" evidence="7">
    <location>
        <begin position="243"/>
        <end position="264"/>
    </location>
</feature>
<sequence>MPQARDLGIALVTIGDNTDRSDSRELVLEDLAEEDLRNDPEWTPGCWLASYFRMHHSLLVKAQEIQREDAGRRQNTTEAAGTEEPTVAGSMALLRREVFSLCPMHLLYMGIATSFVLTVITFITPRIQGNLVDAAVDALVARKNGQYVDIWELLRPGLTDVAILTILSYFCEIMVGIFFAICGHTTVTRLRVKLFKNLVEQDISFYDAHVSGELASRLINDSSSLSYLVQFTTQNTLGATVKFIGSLIAMFTTHVLLALVSTIVTPINTILVNRTGKTVGFYGVVQNHAMAKANAVAIEVLGNIRTVQSNVGEFGEALRFRGRLNHYLRVIKATVYVETVLRFTQFGLSRIRNVIILGMAMRMIVLQELTIGAYTAFSQYLGLYEDGFRTVADMWINFKQTITSTGKFVQLLLRVPDVPMYGGLRPHTCSGSLVFDDVSFEYASRPGKQILSRINMSTSPGTIIALVGESGAGKTTLGRLLQRYYDPVDGRILLDGVDYRQLDIRWLRAQIGFVEQEPVLFDRPIHENMAYGAASGLSREDVRRAARLANADEFILKLADGYETHPGEKAMRISGGQKQRIAIARAIIRQPKILLLDEATSALDSENEFVVQQALDNVMLDRTTFIIAHRLSTVVRATKILVLDKGKVIEQGSHAELVENEQSRYASFMRHQLVGPLLA</sequence>
<feature type="domain" description="ABC transmembrane type-1" evidence="9">
    <location>
        <begin position="110"/>
        <end position="400"/>
    </location>
</feature>
<feature type="transmembrane region" description="Helical" evidence="7">
    <location>
        <begin position="161"/>
        <end position="183"/>
    </location>
</feature>
<dbReference type="InterPro" id="IPR003593">
    <property type="entry name" value="AAA+_ATPase"/>
</dbReference>
<dbReference type="SUPFAM" id="SSF52540">
    <property type="entry name" value="P-loop containing nucleoside triphosphate hydrolases"/>
    <property type="match status" value="1"/>
</dbReference>
<dbReference type="AlphaFoldDB" id="A0A7S0ZQ66"/>
<reference evidence="10" key="1">
    <citation type="submission" date="2021-01" db="EMBL/GenBank/DDBJ databases">
        <authorList>
            <person name="Corre E."/>
            <person name="Pelletier E."/>
            <person name="Niang G."/>
            <person name="Scheremetjew M."/>
            <person name="Finn R."/>
            <person name="Kale V."/>
            <person name="Holt S."/>
            <person name="Cochrane G."/>
            <person name="Meng A."/>
            <person name="Brown T."/>
            <person name="Cohen L."/>
        </authorList>
    </citation>
    <scope>NUCLEOTIDE SEQUENCE</scope>
</reference>
<dbReference type="Gene3D" id="1.20.1560.10">
    <property type="entry name" value="ABC transporter type 1, transmembrane domain"/>
    <property type="match status" value="1"/>
</dbReference>
<gene>
    <name evidence="10" type="ORF">NSCI0253_LOCUS3391</name>
</gene>
<dbReference type="PANTHER" id="PTHR43394">
    <property type="entry name" value="ATP-DEPENDENT PERMEASE MDL1, MITOCHONDRIAL"/>
    <property type="match status" value="1"/>
</dbReference>
<dbReference type="InterPro" id="IPR017871">
    <property type="entry name" value="ABC_transporter-like_CS"/>
</dbReference>
<dbReference type="Pfam" id="PF00005">
    <property type="entry name" value="ABC_tran"/>
    <property type="match status" value="1"/>
</dbReference>
<organism evidence="10">
    <name type="scientific">Noctiluca scintillans</name>
    <name type="common">Sea sparkle</name>
    <name type="synonym">Red tide dinoflagellate</name>
    <dbReference type="NCBI Taxonomy" id="2966"/>
    <lineage>
        <taxon>Eukaryota</taxon>
        <taxon>Sar</taxon>
        <taxon>Alveolata</taxon>
        <taxon>Dinophyceae</taxon>
        <taxon>Noctilucales</taxon>
        <taxon>Noctilucaceae</taxon>
        <taxon>Noctiluca</taxon>
    </lineage>
</organism>
<evidence type="ECO:0000256" key="6">
    <source>
        <dbReference type="ARBA" id="ARBA00023136"/>
    </source>
</evidence>
<keyword evidence="4" id="KW-0067">ATP-binding</keyword>
<dbReference type="InterPro" id="IPR039421">
    <property type="entry name" value="Type_1_exporter"/>
</dbReference>
<evidence type="ECO:0000256" key="2">
    <source>
        <dbReference type="ARBA" id="ARBA00022692"/>
    </source>
</evidence>